<dbReference type="HOGENOM" id="CLU_803750_0_0_0"/>
<reference evidence="3 4" key="1">
    <citation type="journal article" date="2004" name="Science">
        <title>Illuminating the evolutionary history of chlamydiae.</title>
        <authorList>
            <person name="Horn M."/>
            <person name="Collingro A."/>
            <person name="Schmitz-Esser S."/>
            <person name="Beier C.L."/>
            <person name="Purkhold U."/>
            <person name="Fartmann B."/>
            <person name="Brandt P."/>
            <person name="Nyakatura G.J."/>
            <person name="Droege M."/>
            <person name="Frishman D."/>
            <person name="Rattei T."/>
            <person name="Mewes H."/>
            <person name="Wagner M."/>
        </authorList>
    </citation>
    <scope>NUCLEOTIDE SEQUENCE [LARGE SCALE GENOMIC DNA]</scope>
    <source>
        <strain evidence="3 4">UWE25</strain>
    </source>
</reference>
<evidence type="ECO:0000259" key="2">
    <source>
        <dbReference type="Pfam" id="PF17251"/>
    </source>
</evidence>
<evidence type="ECO:0000313" key="3">
    <source>
        <dbReference type="EMBL" id="CAF23801.1"/>
    </source>
</evidence>
<feature type="signal peptide" evidence="1">
    <location>
        <begin position="1"/>
        <end position="20"/>
    </location>
</feature>
<dbReference type="TCDB" id="1.B.72.1.2">
    <property type="family name" value="the protochlamydial outer membrane porin (poms/t) family"/>
</dbReference>
<dbReference type="AlphaFoldDB" id="Q6MC98"/>
<dbReference type="InterPro" id="IPR035163">
    <property type="entry name" value="Pom"/>
</dbReference>
<dbReference type="InterPro" id="IPR036709">
    <property type="entry name" value="Autotransporte_beta_dom_sf"/>
</dbReference>
<dbReference type="OrthoDB" id="21416at2"/>
<evidence type="ECO:0000256" key="1">
    <source>
        <dbReference type="SAM" id="SignalP"/>
    </source>
</evidence>
<feature type="chain" id="PRO_5004276393" description="Protochlamydia outer membrane protein domain-containing protein" evidence="1">
    <location>
        <begin position="21"/>
        <end position="345"/>
    </location>
</feature>
<gene>
    <name evidence="3" type="ORF">PC_RS05190</name>
</gene>
<proteinExistence type="predicted"/>
<accession>Q6MC98</accession>
<protein>
    <recommendedName>
        <fullName evidence="2">Protochlamydia outer membrane protein domain-containing protein</fullName>
    </recommendedName>
</protein>
<dbReference type="eggNOG" id="ENOG5033QHX">
    <property type="taxonomic scope" value="Bacteria"/>
</dbReference>
<sequence>MRKILLTIMASLLSCSAAQAFWPEATDSSLEVGFGYRRDELKWKTRTGLDSSDSGYSAASPFGAQSTLKWKNLNIWQIEARGEYVTCDNVYLRASGDYGWIVSGKNRDSDYINAGEESQLEISRTHAKTRGHVYDVDVALGYQFKLCDDSFSVTPVVGYSWKGQHLKDRHLRFATSPIGESSSSSGLLRASSDYYDYSSSSSSSSSSNFHNRYNTRWNGPFVGVDFDYRISCDLELFLDYEFHFAKYHAKADWKLRNDLPNGFHHRSKSSQGHVLDFGVKWDLDECWTLALKGGIQYFHARRGHDRSLVTKTEVGNVDTKCFVSIPLRDVKWCSGSVTFDVGMAF</sequence>
<keyword evidence="1" id="KW-0732">Signal</keyword>
<dbReference type="InterPro" id="IPR053724">
    <property type="entry name" value="OMP_A26_sf"/>
</dbReference>
<dbReference type="STRING" id="264201.pc1077"/>
<dbReference type="RefSeq" id="WP_011175627.1">
    <property type="nucleotide sequence ID" value="NC_005861.2"/>
</dbReference>
<evidence type="ECO:0000313" key="4">
    <source>
        <dbReference type="Proteomes" id="UP000000529"/>
    </source>
</evidence>
<dbReference type="KEGG" id="pcu:PC_RS05190"/>
<name>Q6MC98_PARUW</name>
<feature type="domain" description="Protochlamydia outer membrane protein" evidence="2">
    <location>
        <begin position="31"/>
        <end position="345"/>
    </location>
</feature>
<organism evidence="3 4">
    <name type="scientific">Protochlamydia amoebophila (strain UWE25)</name>
    <dbReference type="NCBI Taxonomy" id="264201"/>
    <lineage>
        <taxon>Bacteria</taxon>
        <taxon>Pseudomonadati</taxon>
        <taxon>Chlamydiota</taxon>
        <taxon>Chlamydiia</taxon>
        <taxon>Parachlamydiales</taxon>
        <taxon>Parachlamydiaceae</taxon>
        <taxon>Candidatus Protochlamydia</taxon>
    </lineage>
</organism>
<keyword evidence="4" id="KW-1185">Reference proteome</keyword>
<dbReference type="PROSITE" id="PS51257">
    <property type="entry name" value="PROKAR_LIPOPROTEIN"/>
    <property type="match status" value="1"/>
</dbReference>
<dbReference type="Pfam" id="PF17251">
    <property type="entry name" value="Pom"/>
    <property type="match status" value="1"/>
</dbReference>
<dbReference type="SUPFAM" id="SSF103515">
    <property type="entry name" value="Autotransporter"/>
    <property type="match status" value="1"/>
</dbReference>
<dbReference type="Gene3D" id="2.40.128.90">
    <property type="entry name" value="OMPT-like"/>
    <property type="match status" value="1"/>
</dbReference>
<dbReference type="Proteomes" id="UP000000529">
    <property type="component" value="Chromosome"/>
</dbReference>
<dbReference type="EMBL" id="BX908798">
    <property type="protein sequence ID" value="CAF23801.1"/>
    <property type="molecule type" value="Genomic_DNA"/>
</dbReference>